<dbReference type="InterPro" id="IPR038056">
    <property type="entry name" value="YjbR-like_sf"/>
</dbReference>
<keyword evidence="2" id="KW-1185">Reference proteome</keyword>
<proteinExistence type="predicted"/>
<evidence type="ECO:0000313" key="2">
    <source>
        <dbReference type="Proteomes" id="UP000325466"/>
    </source>
</evidence>
<gene>
    <name evidence="1" type="ORF">RAJCM14343_3048</name>
</gene>
<dbReference type="SUPFAM" id="SSF142906">
    <property type="entry name" value="YjbR-like"/>
    <property type="match status" value="1"/>
</dbReference>
<dbReference type="Gene3D" id="3.90.1150.30">
    <property type="match status" value="1"/>
</dbReference>
<sequence length="129" mass="14282">MALSADRGDPMPSADSVRAMMLALPEAREVVVDSWGDQPTYRVRNKMFGLLGYGAATVCLKATVDTQAALLHEDPDVFRAAPFFGRYGWIDVVFAAVDTVELAELIEDAWRLTAPKRVVAAFDARREHR</sequence>
<dbReference type="Proteomes" id="UP000325466">
    <property type="component" value="Unassembled WGS sequence"/>
</dbReference>
<evidence type="ECO:0008006" key="3">
    <source>
        <dbReference type="Google" id="ProtNLM"/>
    </source>
</evidence>
<reference evidence="1 2" key="1">
    <citation type="journal article" date="2018" name="Biodegradation">
        <title>1,4-Dioxane degradation characteristics of Rhodococcus aetherivorans JCM 14343.</title>
        <authorList>
            <person name="Inoue D."/>
            <person name="Tsunoda T."/>
            <person name="Yamamoto N."/>
            <person name="Ike M."/>
            <person name="Sei K."/>
        </authorList>
    </citation>
    <scope>NUCLEOTIDE SEQUENCE [LARGE SCALE GENOMIC DNA]</scope>
    <source>
        <strain evidence="1 2">JCM 14343</strain>
    </source>
</reference>
<evidence type="ECO:0000313" key="1">
    <source>
        <dbReference type="EMBL" id="GES37789.1"/>
    </source>
</evidence>
<dbReference type="EMBL" id="BLAH01000086">
    <property type="protein sequence ID" value="GES37789.1"/>
    <property type="molecule type" value="Genomic_DNA"/>
</dbReference>
<accession>A0ABQ0YMJ6</accession>
<dbReference type="Pfam" id="PF04237">
    <property type="entry name" value="YjbR"/>
    <property type="match status" value="1"/>
</dbReference>
<protein>
    <recommendedName>
        <fullName evidence="3">MmcQ/YjbR family DNA-binding protein</fullName>
    </recommendedName>
</protein>
<organism evidence="1 2">
    <name type="scientific">Rhodococcus aetherivorans</name>
    <dbReference type="NCBI Taxonomy" id="191292"/>
    <lineage>
        <taxon>Bacteria</taxon>
        <taxon>Bacillati</taxon>
        <taxon>Actinomycetota</taxon>
        <taxon>Actinomycetes</taxon>
        <taxon>Mycobacteriales</taxon>
        <taxon>Nocardiaceae</taxon>
        <taxon>Rhodococcus</taxon>
    </lineage>
</organism>
<name>A0ABQ0YMJ6_9NOCA</name>
<comment type="caution">
    <text evidence="1">The sequence shown here is derived from an EMBL/GenBank/DDBJ whole genome shotgun (WGS) entry which is preliminary data.</text>
</comment>
<dbReference type="InterPro" id="IPR058532">
    <property type="entry name" value="YjbR/MT2646/Rv2570-like"/>
</dbReference>